<feature type="coiled-coil region" evidence="7">
    <location>
        <begin position="52"/>
        <end position="121"/>
    </location>
</feature>
<dbReference type="InterPro" id="IPR006685">
    <property type="entry name" value="MscS_channel_2nd"/>
</dbReference>
<dbReference type="InterPro" id="IPR049142">
    <property type="entry name" value="MS_channel_1st"/>
</dbReference>
<dbReference type="GO" id="GO:0005886">
    <property type="term" value="C:plasma membrane"/>
    <property type="evidence" value="ECO:0007669"/>
    <property type="project" value="UniProtKB-SubCell"/>
</dbReference>
<sequence>MTHATPGNEPAAAMIPSPCRSLFKLLPLMPLLCLAFFSLASLAQPELDADSLDALRNEINNTSELAEERRQELLQRLDGAEAELENARAFKARADQLQQLMENASEQVQLFNQRLQEVKSATDKASNEDLLPPDATVDQVRSQITLVGAERQALSERRTQLLQEIDNLPARRAEIQQRLVALQSQGGTPVSTALDASLEQRVAAAVAAAENRAAVAERQALEVEILSEPASARVNAAERTWLGAAINRTEAKLAALNQALDAARSSATEEQLKTTAQLQQQLQRDDPVLQRFAEENRSLAEQLQSVAHATDSARTEGNQLKATLEGLEQDSLLMQRRLEVAGRKEVLGRVMITRLNSLPETEELRREINQRNALIADTSMEQIDVEEEFRAINDRQDYLGTLLPDLQDWDSASQQLVNDLVDQRRDLLERNLQGMGLLLHQLLENNETTFTLITTTSEFHKFLLGNLLWVRNFSYLELASLKHQLAVLLNPESWTRLPAQLVSGYQALPWSSALLALLLLAILLRRQLRPVYNQMLSKPILISGATLWHMLAGLALSCLLVAPWPLLLFCAGVLLQEGIPASDFGDALAPALKFTAWILYLLLLTRLIASRHGVGRRYLKWNARMLDALRKELNWAGPTICFGVLLDVFVFHLDVVVSGGPLGALATAIVAGSIIAFSVRLLRREIFCDDSLTRLGLRLTVVTAAAVIVMQAIGLLFAADIYLMALGRSVIALGLIKLAGDVLERWLLILRARLQKQAREEHRAHEQDSEAPDDEEAMIDVISLSEAHTKLLTMVRFLAAAVALFVIWAPSLPALTLLDSMTLWQAGDGAGGLRAITLFDLTLSVVILVVTALVTRNLPSISEVFMREWFNMSAGARYATSILLQYLVIAIGGALFLSTIGWEWSKVQWLVAALGVGIGFGLQEIVANFISGIIILFERPVRVGDVISAGGAEGVVKKINPRATIIETFERKEHLIPNKELITGQVINWTLSENAVRVIVPVGVAYGTDVRNAMALMYEAAGEVELVLPDPEPLVTFEDFGDNALLLWLRCYVSESRPRAWTELRTVINDKFNAAGISISFPQRDVHLDTAAPLQVEVRQLPAGTTD</sequence>
<evidence type="ECO:0000256" key="6">
    <source>
        <dbReference type="ARBA" id="ARBA00023136"/>
    </source>
</evidence>
<keyword evidence="4 8" id="KW-0812">Transmembrane</keyword>
<proteinExistence type="inferred from homology"/>
<comment type="subcellular location">
    <subcellularLocation>
        <location evidence="1">Cell membrane</location>
        <topology evidence="1">Multi-pass membrane protein</topology>
    </subcellularLocation>
</comment>
<feature type="domain" description="Mechanosensitive ion channel MscS" evidence="9">
    <location>
        <begin position="925"/>
        <end position="990"/>
    </location>
</feature>
<feature type="domain" description="Mechanosensitive ion channel MscS porin" evidence="11">
    <location>
        <begin position="59"/>
        <end position="291"/>
    </location>
</feature>
<protein>
    <submittedName>
        <fullName evidence="14">Mechanosensitive ion channel</fullName>
    </submittedName>
</protein>
<feature type="coiled-coil region" evidence="7">
    <location>
        <begin position="206"/>
        <end position="266"/>
    </location>
</feature>
<feature type="transmembrane region" description="Helical" evidence="8">
    <location>
        <begin position="695"/>
        <end position="719"/>
    </location>
</feature>
<organism evidence="14 15">
    <name type="scientific">Pseudohalioglobus sediminis</name>
    <dbReference type="NCBI Taxonomy" id="2606449"/>
    <lineage>
        <taxon>Bacteria</taxon>
        <taxon>Pseudomonadati</taxon>
        <taxon>Pseudomonadota</taxon>
        <taxon>Gammaproteobacteria</taxon>
        <taxon>Cellvibrionales</taxon>
        <taxon>Halieaceae</taxon>
        <taxon>Pseudohalioglobus</taxon>
    </lineage>
</organism>
<dbReference type="SUPFAM" id="SSF82689">
    <property type="entry name" value="Mechanosensitive channel protein MscS (YggB), C-terminal domain"/>
    <property type="match status" value="1"/>
</dbReference>
<feature type="transmembrane region" description="Helical" evidence="8">
    <location>
        <begin position="507"/>
        <end position="524"/>
    </location>
</feature>
<evidence type="ECO:0000259" key="13">
    <source>
        <dbReference type="Pfam" id="PF21088"/>
    </source>
</evidence>
<evidence type="ECO:0000313" key="15">
    <source>
        <dbReference type="Proteomes" id="UP000323708"/>
    </source>
</evidence>
<comment type="caution">
    <text evidence="14">The sequence shown here is derived from an EMBL/GenBank/DDBJ whole genome shotgun (WGS) entry which is preliminary data.</text>
</comment>
<accession>A0A5B0X6Y3</accession>
<name>A0A5B0X6Y3_9GAMM</name>
<evidence type="ECO:0000259" key="12">
    <source>
        <dbReference type="Pfam" id="PF21082"/>
    </source>
</evidence>
<feature type="domain" description="Mechanosensitive ion channel MscS C-terminal" evidence="12">
    <location>
        <begin position="999"/>
        <end position="1075"/>
    </location>
</feature>
<evidence type="ECO:0000256" key="2">
    <source>
        <dbReference type="ARBA" id="ARBA00008017"/>
    </source>
</evidence>
<evidence type="ECO:0000256" key="1">
    <source>
        <dbReference type="ARBA" id="ARBA00004651"/>
    </source>
</evidence>
<feature type="domain" description="Mechanosensitive ion channel transmembrane helices 2/3" evidence="13">
    <location>
        <begin position="884"/>
        <end position="923"/>
    </location>
</feature>
<dbReference type="Pfam" id="PF12794">
    <property type="entry name" value="MscS_TM"/>
    <property type="match status" value="1"/>
</dbReference>
<dbReference type="Pfam" id="PF12795">
    <property type="entry name" value="MscS_porin"/>
    <property type="match status" value="1"/>
</dbReference>
<feature type="transmembrane region" description="Helical" evidence="8">
    <location>
        <begin position="876"/>
        <end position="897"/>
    </location>
</feature>
<evidence type="ECO:0000256" key="8">
    <source>
        <dbReference type="SAM" id="Phobius"/>
    </source>
</evidence>
<dbReference type="GO" id="GO:0008381">
    <property type="term" value="F:mechanosensitive monoatomic ion channel activity"/>
    <property type="evidence" value="ECO:0007669"/>
    <property type="project" value="UniProtKB-ARBA"/>
</dbReference>
<dbReference type="InterPro" id="IPR024393">
    <property type="entry name" value="MscS_porin"/>
</dbReference>
<dbReference type="InterPro" id="IPR011066">
    <property type="entry name" value="MscS_channel_C_sf"/>
</dbReference>
<dbReference type="InterPro" id="IPR025692">
    <property type="entry name" value="MscS_IM_dom1"/>
</dbReference>
<feature type="transmembrane region" description="Helical" evidence="8">
    <location>
        <begin position="909"/>
        <end position="937"/>
    </location>
</feature>
<dbReference type="Pfam" id="PF21088">
    <property type="entry name" value="MS_channel_1st"/>
    <property type="match status" value="1"/>
</dbReference>
<dbReference type="Gene3D" id="2.30.30.60">
    <property type="match status" value="1"/>
</dbReference>
<keyword evidence="3" id="KW-1003">Cell membrane</keyword>
<dbReference type="InterPro" id="IPR011014">
    <property type="entry name" value="MscS_channel_TM-2"/>
</dbReference>
<evidence type="ECO:0000256" key="3">
    <source>
        <dbReference type="ARBA" id="ARBA00022475"/>
    </source>
</evidence>
<dbReference type="SUPFAM" id="SSF82861">
    <property type="entry name" value="Mechanosensitive channel protein MscS (YggB), transmembrane region"/>
    <property type="match status" value="1"/>
</dbReference>
<keyword evidence="7" id="KW-0175">Coiled coil</keyword>
<dbReference type="Pfam" id="PF00924">
    <property type="entry name" value="MS_channel_2nd"/>
    <property type="match status" value="1"/>
</dbReference>
<comment type="similarity">
    <text evidence="2">Belongs to the MscS (TC 1.A.23) family.</text>
</comment>
<feature type="transmembrane region" description="Helical" evidence="8">
    <location>
        <begin position="725"/>
        <end position="743"/>
    </location>
</feature>
<feature type="transmembrane region" description="Helical" evidence="8">
    <location>
        <begin position="635"/>
        <end position="656"/>
    </location>
</feature>
<evidence type="ECO:0000259" key="10">
    <source>
        <dbReference type="Pfam" id="PF12794"/>
    </source>
</evidence>
<dbReference type="RefSeq" id="WP_149609696.1">
    <property type="nucleotide sequence ID" value="NZ_VTUX01000001.1"/>
</dbReference>
<dbReference type="InterPro" id="IPR023408">
    <property type="entry name" value="MscS_beta-dom_sf"/>
</dbReference>
<dbReference type="Pfam" id="PF21082">
    <property type="entry name" value="MS_channel_3rd"/>
    <property type="match status" value="1"/>
</dbReference>
<dbReference type="AlphaFoldDB" id="A0A5B0X6Y3"/>
<evidence type="ECO:0000256" key="5">
    <source>
        <dbReference type="ARBA" id="ARBA00022989"/>
    </source>
</evidence>
<dbReference type="InterPro" id="IPR052702">
    <property type="entry name" value="MscS-like_channel"/>
</dbReference>
<feature type="domain" description="Mechanosensitive ion channel inner membrane" evidence="10">
    <location>
        <begin position="509"/>
        <end position="824"/>
    </location>
</feature>
<feature type="transmembrane region" description="Helical" evidence="8">
    <location>
        <begin position="835"/>
        <end position="855"/>
    </location>
</feature>
<feature type="transmembrane region" description="Helical" evidence="8">
    <location>
        <begin position="662"/>
        <end position="683"/>
    </location>
</feature>
<evidence type="ECO:0000256" key="7">
    <source>
        <dbReference type="SAM" id="Coils"/>
    </source>
</evidence>
<dbReference type="PANTHER" id="PTHR30347">
    <property type="entry name" value="POTASSIUM CHANNEL RELATED"/>
    <property type="match status" value="1"/>
</dbReference>
<keyword evidence="6 8" id="KW-0472">Membrane</keyword>
<keyword evidence="15" id="KW-1185">Reference proteome</keyword>
<dbReference type="EMBL" id="VTUX01000001">
    <property type="protein sequence ID" value="KAA1194227.1"/>
    <property type="molecule type" value="Genomic_DNA"/>
</dbReference>
<dbReference type="Proteomes" id="UP000323708">
    <property type="component" value="Unassembled WGS sequence"/>
</dbReference>
<dbReference type="InterPro" id="IPR010920">
    <property type="entry name" value="LSM_dom_sf"/>
</dbReference>
<keyword evidence="5 8" id="KW-1133">Transmembrane helix</keyword>
<reference evidence="14 15" key="1">
    <citation type="submission" date="2019-09" db="EMBL/GenBank/DDBJ databases">
        <authorList>
            <person name="Chen X.-Y."/>
        </authorList>
    </citation>
    <scope>NUCLEOTIDE SEQUENCE [LARGE SCALE GENOMIC DNA]</scope>
    <source>
        <strain evidence="14 15">NY5</strain>
    </source>
</reference>
<dbReference type="Gene3D" id="3.30.70.100">
    <property type="match status" value="1"/>
</dbReference>
<evidence type="ECO:0000256" key="4">
    <source>
        <dbReference type="ARBA" id="ARBA00022692"/>
    </source>
</evidence>
<gene>
    <name evidence="14" type="ORF">F0M18_01985</name>
</gene>
<evidence type="ECO:0000313" key="14">
    <source>
        <dbReference type="EMBL" id="KAA1194227.1"/>
    </source>
</evidence>
<feature type="transmembrane region" description="Helical" evidence="8">
    <location>
        <begin position="594"/>
        <end position="614"/>
    </location>
</feature>
<dbReference type="SUPFAM" id="SSF50182">
    <property type="entry name" value="Sm-like ribonucleoproteins"/>
    <property type="match status" value="1"/>
</dbReference>
<dbReference type="InterPro" id="IPR049278">
    <property type="entry name" value="MS_channel_C"/>
</dbReference>
<evidence type="ECO:0000259" key="11">
    <source>
        <dbReference type="Pfam" id="PF12795"/>
    </source>
</evidence>
<evidence type="ECO:0000259" key="9">
    <source>
        <dbReference type="Pfam" id="PF00924"/>
    </source>
</evidence>
<dbReference type="Gene3D" id="1.10.287.1260">
    <property type="match status" value="1"/>
</dbReference>
<feature type="transmembrane region" description="Helical" evidence="8">
    <location>
        <begin position="797"/>
        <end position="815"/>
    </location>
</feature>
<feature type="transmembrane region" description="Helical" evidence="8">
    <location>
        <begin position="545"/>
        <end position="574"/>
    </location>
</feature>
<dbReference type="PANTHER" id="PTHR30347:SF1">
    <property type="entry name" value="MECHANOSENSITIVE CHANNEL MSCK"/>
    <property type="match status" value="1"/>
</dbReference>